<name>A0ACC0KH36_CHOFU</name>
<dbReference type="EMBL" id="CM046106">
    <property type="protein sequence ID" value="KAI8435779.1"/>
    <property type="molecule type" value="Genomic_DNA"/>
</dbReference>
<gene>
    <name evidence="1" type="ORF">MSG28_004009</name>
</gene>
<comment type="caution">
    <text evidence="1">The sequence shown here is derived from an EMBL/GenBank/DDBJ whole genome shotgun (WGS) entry which is preliminary data.</text>
</comment>
<proteinExistence type="predicted"/>
<protein>
    <submittedName>
        <fullName evidence="1">Uncharacterized protein</fullName>
    </submittedName>
</protein>
<sequence>MKVAGASQLAAAYPGMHANDDDDVHVCFQDEVAWMMAMSAPGFAAGSLVTRFVADRLGRRATVLTSAVPFAVGSLVVSFALKPWLLYLTRFLWGIGTGMASTVIPMYLAEVVDKEVRATLSLFTRVTFNLGNLLVMTIGVFVTYDYLNNMLLVLPITYLIMCYWIPESPYYYLKDGRMDAAKKELMKIRRCKEETELEDELKRLQKDVSSEMRRSSSVKELFTGKQYRRAIIIAAGLKLTQTMTGVMTIRGYLGRINEQSKSTLELKTVLLVFGVVQFGIMSSIIADRVGRRPLLYYSLFGNGLCLAIVSVYFYYLEVIQMDPEVLSAYCYVPFGAIIGANVIATLGYNSIIMVIPAEIFPMNVKAVALTSLSMFGGLIGFGMGKGYQEIVNLAGLLGAFSVFTGFSVAGALFVMYYVPETKGKSLKEIQIILQGDIYNEAENDTLNQVKESEVNEVVENNELKEVNLSLNNVKV</sequence>
<organism evidence="1 2">
    <name type="scientific">Choristoneura fumiferana</name>
    <name type="common">Spruce budworm moth</name>
    <name type="synonym">Archips fumiferana</name>
    <dbReference type="NCBI Taxonomy" id="7141"/>
    <lineage>
        <taxon>Eukaryota</taxon>
        <taxon>Metazoa</taxon>
        <taxon>Ecdysozoa</taxon>
        <taxon>Arthropoda</taxon>
        <taxon>Hexapoda</taxon>
        <taxon>Insecta</taxon>
        <taxon>Pterygota</taxon>
        <taxon>Neoptera</taxon>
        <taxon>Endopterygota</taxon>
        <taxon>Lepidoptera</taxon>
        <taxon>Glossata</taxon>
        <taxon>Ditrysia</taxon>
        <taxon>Tortricoidea</taxon>
        <taxon>Tortricidae</taxon>
        <taxon>Tortricinae</taxon>
        <taxon>Choristoneura</taxon>
    </lineage>
</organism>
<reference evidence="1 2" key="1">
    <citation type="journal article" date="2022" name="Genome Biol. Evol.">
        <title>The Spruce Budworm Genome: Reconstructing the Evolutionary History of Antifreeze Proteins.</title>
        <authorList>
            <person name="Beliveau C."/>
            <person name="Gagne P."/>
            <person name="Picq S."/>
            <person name="Vernygora O."/>
            <person name="Keeling C.I."/>
            <person name="Pinkney K."/>
            <person name="Doucet D."/>
            <person name="Wen F."/>
            <person name="Johnston J.S."/>
            <person name="Maaroufi H."/>
            <person name="Boyle B."/>
            <person name="Laroche J."/>
            <person name="Dewar K."/>
            <person name="Juretic N."/>
            <person name="Blackburn G."/>
            <person name="Nisole A."/>
            <person name="Brunet B."/>
            <person name="Brandao M."/>
            <person name="Lumley L."/>
            <person name="Duan J."/>
            <person name="Quan G."/>
            <person name="Lucarotti C.J."/>
            <person name="Roe A.D."/>
            <person name="Sperling F.A.H."/>
            <person name="Levesque R.C."/>
            <person name="Cusson M."/>
        </authorList>
    </citation>
    <scope>NUCLEOTIDE SEQUENCE [LARGE SCALE GENOMIC DNA]</scope>
    <source>
        <strain evidence="1">Glfc:IPQL:Cfum</strain>
    </source>
</reference>
<dbReference type="Proteomes" id="UP001064048">
    <property type="component" value="Chromosome 6"/>
</dbReference>
<keyword evidence="2" id="KW-1185">Reference proteome</keyword>
<accession>A0ACC0KH36</accession>
<evidence type="ECO:0000313" key="2">
    <source>
        <dbReference type="Proteomes" id="UP001064048"/>
    </source>
</evidence>
<evidence type="ECO:0000313" key="1">
    <source>
        <dbReference type="EMBL" id="KAI8435779.1"/>
    </source>
</evidence>